<accession>A0ABW3MP09</accession>
<feature type="compositionally biased region" description="Polar residues" evidence="1">
    <location>
        <begin position="1"/>
        <end position="26"/>
    </location>
</feature>
<name>A0ABW3MP09_9PSEU</name>
<sequence>MPTNQSINFAIDPTTNQPWASPQSIPNDRWVNRGLTLNNDTSRASTQDCRLAKQQIIRFSNGAPTPTNPAAGSGVTLGTSLPTQQNSCSSIPIRMSFIQPMSALRVDFTGLPDVAYTAVFEFQDGTTNQVVVNGPAKIADTASAALKAPDPKNMITAVTFGHQPGQTDSFRNATFIRSVGYT</sequence>
<gene>
    <name evidence="2" type="ORF">ACFQ1S_40125</name>
</gene>
<keyword evidence="3" id="KW-1185">Reference proteome</keyword>
<organism evidence="2 3">
    <name type="scientific">Kibdelosporangium lantanae</name>
    <dbReference type="NCBI Taxonomy" id="1497396"/>
    <lineage>
        <taxon>Bacteria</taxon>
        <taxon>Bacillati</taxon>
        <taxon>Actinomycetota</taxon>
        <taxon>Actinomycetes</taxon>
        <taxon>Pseudonocardiales</taxon>
        <taxon>Pseudonocardiaceae</taxon>
        <taxon>Kibdelosporangium</taxon>
    </lineage>
</organism>
<dbReference type="Proteomes" id="UP001597045">
    <property type="component" value="Unassembled WGS sequence"/>
</dbReference>
<comment type="caution">
    <text evidence="2">The sequence shown here is derived from an EMBL/GenBank/DDBJ whole genome shotgun (WGS) entry which is preliminary data.</text>
</comment>
<feature type="non-terminal residue" evidence="2">
    <location>
        <position position="182"/>
    </location>
</feature>
<evidence type="ECO:0000313" key="2">
    <source>
        <dbReference type="EMBL" id="MFD1051314.1"/>
    </source>
</evidence>
<proteinExistence type="predicted"/>
<evidence type="ECO:0000313" key="3">
    <source>
        <dbReference type="Proteomes" id="UP001597045"/>
    </source>
</evidence>
<evidence type="ECO:0000256" key="1">
    <source>
        <dbReference type="SAM" id="MobiDB-lite"/>
    </source>
</evidence>
<reference evidence="3" key="1">
    <citation type="journal article" date="2019" name="Int. J. Syst. Evol. Microbiol.">
        <title>The Global Catalogue of Microorganisms (GCM) 10K type strain sequencing project: providing services to taxonomists for standard genome sequencing and annotation.</title>
        <authorList>
            <consortium name="The Broad Institute Genomics Platform"/>
            <consortium name="The Broad Institute Genome Sequencing Center for Infectious Disease"/>
            <person name="Wu L."/>
            <person name="Ma J."/>
        </authorList>
    </citation>
    <scope>NUCLEOTIDE SEQUENCE [LARGE SCALE GENOMIC DNA]</scope>
    <source>
        <strain evidence="3">JCM 31486</strain>
    </source>
</reference>
<feature type="region of interest" description="Disordered" evidence="1">
    <location>
        <begin position="1"/>
        <end position="27"/>
    </location>
</feature>
<dbReference type="EMBL" id="JBHTIS010003490">
    <property type="protein sequence ID" value="MFD1051314.1"/>
    <property type="molecule type" value="Genomic_DNA"/>
</dbReference>
<protein>
    <submittedName>
        <fullName evidence="2">Uncharacterized protein</fullName>
    </submittedName>
</protein>